<evidence type="ECO:0000313" key="4">
    <source>
        <dbReference type="Proteomes" id="UP000838412"/>
    </source>
</evidence>
<dbReference type="InterPro" id="IPR001304">
    <property type="entry name" value="C-type_lectin-like"/>
</dbReference>
<feature type="signal peptide" evidence="1">
    <location>
        <begin position="1"/>
        <end position="22"/>
    </location>
</feature>
<dbReference type="EMBL" id="OV696695">
    <property type="protein sequence ID" value="CAH1239230.1"/>
    <property type="molecule type" value="Genomic_DNA"/>
</dbReference>
<dbReference type="Proteomes" id="UP000838412">
    <property type="component" value="Chromosome 10"/>
</dbReference>
<evidence type="ECO:0000313" key="3">
    <source>
        <dbReference type="EMBL" id="CAH1239230.1"/>
    </source>
</evidence>
<accession>A0A8J9VJZ9</accession>
<dbReference type="AlphaFoldDB" id="A0A8J9VJZ9"/>
<organism evidence="3 4">
    <name type="scientific">Branchiostoma lanceolatum</name>
    <name type="common">Common lancelet</name>
    <name type="synonym">Amphioxus lanceolatum</name>
    <dbReference type="NCBI Taxonomy" id="7740"/>
    <lineage>
        <taxon>Eukaryota</taxon>
        <taxon>Metazoa</taxon>
        <taxon>Chordata</taxon>
        <taxon>Cephalochordata</taxon>
        <taxon>Leptocardii</taxon>
        <taxon>Amphioxiformes</taxon>
        <taxon>Branchiostomatidae</taxon>
        <taxon>Branchiostoma</taxon>
    </lineage>
</organism>
<evidence type="ECO:0000259" key="2">
    <source>
        <dbReference type="PROSITE" id="PS50041"/>
    </source>
</evidence>
<sequence length="136" mass="15340">MAAIAMWMTLVLLRFSAGSISAVVYGGYDYWVNTDMGYEGARSTCEKYYGGRLVDFYIEGDTYNRGLEHFIEHYVVGNTGTSTTFWIGLNERNGRWQWSDGNSAHMSANWHAYEPDDGTAQENQDCGVRKYSGGWG</sequence>
<dbReference type="PROSITE" id="PS50041">
    <property type="entry name" value="C_TYPE_LECTIN_2"/>
    <property type="match status" value="1"/>
</dbReference>
<protein>
    <submittedName>
        <fullName evidence="3">MRC2 protein</fullName>
    </submittedName>
</protein>
<gene>
    <name evidence="3" type="primary">MRC2</name>
    <name evidence="3" type="ORF">BLAG_LOCUS3584</name>
</gene>
<name>A0A8J9VJZ9_BRALA</name>
<dbReference type="CDD" id="cd00037">
    <property type="entry name" value="CLECT"/>
    <property type="match status" value="1"/>
</dbReference>
<dbReference type="Pfam" id="PF00059">
    <property type="entry name" value="Lectin_C"/>
    <property type="match status" value="1"/>
</dbReference>
<dbReference type="Gene3D" id="3.10.100.10">
    <property type="entry name" value="Mannose-Binding Protein A, subunit A"/>
    <property type="match status" value="1"/>
</dbReference>
<dbReference type="InterPro" id="IPR016186">
    <property type="entry name" value="C-type_lectin-like/link_sf"/>
</dbReference>
<keyword evidence="1" id="KW-0732">Signal</keyword>
<feature type="domain" description="C-type lectin" evidence="2">
    <location>
        <begin position="25"/>
        <end position="136"/>
    </location>
</feature>
<feature type="chain" id="PRO_5035475859" evidence="1">
    <location>
        <begin position="23"/>
        <end position="136"/>
    </location>
</feature>
<keyword evidence="4" id="KW-1185">Reference proteome</keyword>
<reference evidence="3" key="1">
    <citation type="submission" date="2022-01" db="EMBL/GenBank/DDBJ databases">
        <authorList>
            <person name="Braso-Vives M."/>
        </authorList>
    </citation>
    <scope>NUCLEOTIDE SEQUENCE</scope>
</reference>
<dbReference type="InterPro" id="IPR016187">
    <property type="entry name" value="CTDL_fold"/>
</dbReference>
<dbReference type="SUPFAM" id="SSF56436">
    <property type="entry name" value="C-type lectin-like"/>
    <property type="match status" value="1"/>
</dbReference>
<evidence type="ECO:0000256" key="1">
    <source>
        <dbReference type="SAM" id="SignalP"/>
    </source>
</evidence>
<proteinExistence type="predicted"/>